<evidence type="ECO:0000256" key="17">
    <source>
        <dbReference type="RuleBase" id="RU004249"/>
    </source>
</evidence>
<dbReference type="UniPathway" id="UPA00034">
    <property type="reaction ID" value="UER00015"/>
</dbReference>
<dbReference type="AlphaFoldDB" id="A0A2P7MTY8"/>
<dbReference type="EMBL" id="PXXO01000010">
    <property type="protein sequence ID" value="PSJ04656.1"/>
    <property type="molecule type" value="Genomic_DNA"/>
</dbReference>
<comment type="pathway">
    <text evidence="3 17">Amino-acid biosynthesis; L-methionine biosynthesis via de novo pathway; L-homoserine from L-aspartate: step 1/3.</text>
</comment>
<dbReference type="GO" id="GO:0009089">
    <property type="term" value="P:lysine biosynthetic process via diaminopimelate"/>
    <property type="evidence" value="ECO:0007669"/>
    <property type="project" value="UniProtKB-UniPathway"/>
</dbReference>
<evidence type="ECO:0000256" key="6">
    <source>
        <dbReference type="ARBA" id="ARBA00013059"/>
    </source>
</evidence>
<dbReference type="Gene3D" id="3.30.2130.10">
    <property type="entry name" value="VC0802-like"/>
    <property type="match status" value="2"/>
</dbReference>
<evidence type="ECO:0000256" key="10">
    <source>
        <dbReference type="ARBA" id="ARBA00022741"/>
    </source>
</evidence>
<feature type="domain" description="ACT" evidence="18">
    <location>
        <begin position="450"/>
        <end position="529"/>
    </location>
</feature>
<evidence type="ECO:0000256" key="5">
    <source>
        <dbReference type="ARBA" id="ARBA00010122"/>
    </source>
</evidence>
<dbReference type="FunFam" id="3.40.1160.10:FF:000002">
    <property type="entry name" value="Aspartokinase"/>
    <property type="match status" value="1"/>
</dbReference>
<evidence type="ECO:0000259" key="18">
    <source>
        <dbReference type="PROSITE" id="PS51671"/>
    </source>
</evidence>
<protein>
    <recommendedName>
        <fullName evidence="6">aspartate kinase</fullName>
        <ecNumber evidence="6">2.7.2.4</ecNumber>
    </recommendedName>
</protein>
<keyword evidence="8" id="KW-0808">Transferase</keyword>
<comment type="catalytic activity">
    <reaction evidence="15">
        <text>L-aspartate + ATP = 4-phospho-L-aspartate + ADP</text>
        <dbReference type="Rhea" id="RHEA:23776"/>
        <dbReference type="ChEBI" id="CHEBI:29991"/>
        <dbReference type="ChEBI" id="CHEBI:30616"/>
        <dbReference type="ChEBI" id="CHEBI:57535"/>
        <dbReference type="ChEBI" id="CHEBI:456216"/>
        <dbReference type="EC" id="2.7.2.4"/>
    </reaction>
</comment>
<sequence>MALLVQKFGGTSVADVERIQAVARRIARSREEGHELVIVVSAMGHTTDQLTGLARAISSNPPQRELDMLLATGEQVSIALLSMALHAEGVPAVSMTGTQAGIVTESAHGRARILEIRTERLRRLLNDGQVVVVAGFQGTSSGAGGTPEITTLGRGGSDTSAVALAAALGADTCEIYTDVPGVLTTDPRKVADAQLMAQVSCDEMLELASLGASVLHPRAVEIARNYGVPLVVRSSWSEQAGTLLTSGAPRPIGHEGLELGKPVDGAELLTNQAVLALAHVPDRPGVAAQLFEALGAAGLNVDLIVQATHEGSSNDIAFTLAAAECDRAQLVCGEVLAGLGATLNDGGAQLSAEAGLAKLSISGAGIMGRPGVAARLFDTLARSGINLRLIATSEVKVSCLVAGDQADRALRAAAEAFELPDQQLRRDPRPCHQGDPAVRGVALDRDQAQVAVKRLPDRPGTAAAVCRTLADASISLDAIVQSERTHAGPSRDMSFVLKRDDLTRAQQTLAPLLRQWPGSSFEEGPAIARISAVGAGMPFTPGTAARMFRCLADAGINIELIATSEIRTSCVVAEAEGIKALQAVHAAFELGGIPQHRAEGTEAPGEVEVSMA</sequence>
<dbReference type="InterPro" id="IPR054352">
    <property type="entry name" value="ACT_Aspartokinase"/>
</dbReference>
<dbReference type="NCBIfam" id="NF005154">
    <property type="entry name" value="PRK06635.1-2"/>
    <property type="match status" value="1"/>
</dbReference>
<dbReference type="SUPFAM" id="SSF55021">
    <property type="entry name" value="ACT-like"/>
    <property type="match status" value="4"/>
</dbReference>
<keyword evidence="11 19" id="KW-0418">Kinase</keyword>
<evidence type="ECO:0000256" key="11">
    <source>
        <dbReference type="ARBA" id="ARBA00022777"/>
    </source>
</evidence>
<comment type="function">
    <text evidence="1">Catalyzes the phosphorylation of the beta-carboxyl group of aspartic acid with ATP to yield 4-phospho-L-aspartate, which is involved in the branched biosynthetic pathway leading to the biosynthesis of amino acids threonine, isoleucine and methionine.</text>
</comment>
<keyword evidence="13" id="KW-0220">Diaminopimelate biosynthesis</keyword>
<comment type="caution">
    <text evidence="19">The sequence shown here is derived from an EMBL/GenBank/DDBJ whole genome shotgun (WGS) entry which is preliminary data.</text>
</comment>
<dbReference type="InterPro" id="IPR001341">
    <property type="entry name" value="Asp_kinase"/>
</dbReference>
<dbReference type="PANTHER" id="PTHR21499">
    <property type="entry name" value="ASPARTATE KINASE"/>
    <property type="match status" value="1"/>
</dbReference>
<feature type="domain" description="ACT" evidence="18">
    <location>
        <begin position="361"/>
        <end position="429"/>
    </location>
</feature>
<dbReference type="CDD" id="cd04913">
    <property type="entry name" value="ACT_AKii-LysC-BS-like_1"/>
    <property type="match status" value="2"/>
</dbReference>
<comment type="subunit">
    <text evidence="16">Tetramer consisting of 2 isoforms Alpha (catalytic and regulation) and of a homodimer of 2 isoforms Beta (regulation).</text>
</comment>
<dbReference type="FunFam" id="3.30.2130.10:FF:000001">
    <property type="entry name" value="Bifunctional aspartokinase/homoserine dehydrogenase"/>
    <property type="match status" value="1"/>
</dbReference>
<comment type="similarity">
    <text evidence="5">Belongs to the aspartokinase family.</text>
</comment>
<evidence type="ECO:0000256" key="13">
    <source>
        <dbReference type="ARBA" id="ARBA00022915"/>
    </source>
</evidence>
<dbReference type="InterPro" id="IPR001048">
    <property type="entry name" value="Asp/Glu/Uridylate_kinase"/>
</dbReference>
<dbReference type="Pfam" id="PF01842">
    <property type="entry name" value="ACT"/>
    <property type="match status" value="2"/>
</dbReference>
<dbReference type="InterPro" id="IPR018042">
    <property type="entry name" value="Aspartate_kinase_CS"/>
</dbReference>
<dbReference type="GO" id="GO:0019877">
    <property type="term" value="P:diaminopimelate biosynthetic process"/>
    <property type="evidence" value="ECO:0007669"/>
    <property type="project" value="UniProtKB-KW"/>
</dbReference>
<dbReference type="InterPro" id="IPR002912">
    <property type="entry name" value="ACT_dom"/>
</dbReference>
<evidence type="ECO:0000256" key="9">
    <source>
        <dbReference type="ARBA" id="ARBA00022737"/>
    </source>
</evidence>
<dbReference type="GO" id="GO:0005524">
    <property type="term" value="F:ATP binding"/>
    <property type="evidence" value="ECO:0007669"/>
    <property type="project" value="UniProtKB-KW"/>
</dbReference>
<dbReference type="NCBIfam" id="TIGR00657">
    <property type="entry name" value="asp_kinases"/>
    <property type="match status" value="1"/>
</dbReference>
<dbReference type="PROSITE" id="PS51671">
    <property type="entry name" value="ACT"/>
    <property type="match status" value="4"/>
</dbReference>
<evidence type="ECO:0000256" key="16">
    <source>
        <dbReference type="ARBA" id="ARBA00063835"/>
    </source>
</evidence>
<evidence type="ECO:0000256" key="1">
    <source>
        <dbReference type="ARBA" id="ARBA00003121"/>
    </source>
</evidence>
<dbReference type="GO" id="GO:0009088">
    <property type="term" value="P:threonine biosynthetic process"/>
    <property type="evidence" value="ECO:0007669"/>
    <property type="project" value="UniProtKB-UniPathway"/>
</dbReference>
<keyword evidence="20" id="KW-1185">Reference proteome</keyword>
<dbReference type="GO" id="GO:0009090">
    <property type="term" value="P:homoserine biosynthetic process"/>
    <property type="evidence" value="ECO:0007669"/>
    <property type="project" value="TreeGrafter"/>
</dbReference>
<keyword evidence="7 17" id="KW-0028">Amino-acid biosynthesis</keyword>
<dbReference type="PROSITE" id="PS00324">
    <property type="entry name" value="ASPARTOKINASE"/>
    <property type="match status" value="1"/>
</dbReference>
<feature type="domain" description="ACT" evidence="18">
    <location>
        <begin position="275"/>
        <end position="353"/>
    </location>
</feature>
<dbReference type="PANTHER" id="PTHR21499:SF3">
    <property type="entry name" value="ASPARTOKINASE"/>
    <property type="match status" value="1"/>
</dbReference>
<dbReference type="GO" id="GO:0004072">
    <property type="term" value="F:aspartate kinase activity"/>
    <property type="evidence" value="ECO:0007669"/>
    <property type="project" value="UniProtKB-EC"/>
</dbReference>
<evidence type="ECO:0000256" key="4">
    <source>
        <dbReference type="ARBA" id="ARBA00005139"/>
    </source>
</evidence>
<evidence type="ECO:0000256" key="15">
    <source>
        <dbReference type="ARBA" id="ARBA00047872"/>
    </source>
</evidence>
<dbReference type="OrthoDB" id="9799110at2"/>
<dbReference type="RefSeq" id="WP_106632466.1">
    <property type="nucleotide sequence ID" value="NZ_PXXO01000010.1"/>
</dbReference>
<proteinExistence type="inferred from homology"/>
<evidence type="ECO:0000256" key="7">
    <source>
        <dbReference type="ARBA" id="ARBA00022605"/>
    </source>
</evidence>
<keyword evidence="14" id="KW-0457">Lysine biosynthesis</keyword>
<keyword evidence="12" id="KW-0067">ATP-binding</keyword>
<dbReference type="NCBIfam" id="NF005155">
    <property type="entry name" value="PRK06635.1-4"/>
    <property type="match status" value="1"/>
</dbReference>
<evidence type="ECO:0000256" key="14">
    <source>
        <dbReference type="ARBA" id="ARBA00023154"/>
    </source>
</evidence>
<dbReference type="InterPro" id="IPR041740">
    <property type="entry name" value="AKii-LysC-BS"/>
</dbReference>
<evidence type="ECO:0000313" key="19">
    <source>
        <dbReference type="EMBL" id="PSJ04656.1"/>
    </source>
</evidence>
<dbReference type="CDD" id="cd04923">
    <property type="entry name" value="ACT_AK-LysC-DapG-like_2"/>
    <property type="match status" value="2"/>
</dbReference>
<dbReference type="GO" id="GO:0005829">
    <property type="term" value="C:cytosol"/>
    <property type="evidence" value="ECO:0007669"/>
    <property type="project" value="TreeGrafter"/>
</dbReference>
<dbReference type="SUPFAM" id="SSF53633">
    <property type="entry name" value="Carbamate kinase-like"/>
    <property type="match status" value="1"/>
</dbReference>
<dbReference type="Proteomes" id="UP000243002">
    <property type="component" value="Unassembled WGS sequence"/>
</dbReference>
<dbReference type="Pfam" id="PF22468">
    <property type="entry name" value="ACT_9"/>
    <property type="match status" value="2"/>
</dbReference>
<dbReference type="Gene3D" id="3.40.1160.10">
    <property type="entry name" value="Acetylglutamate kinase-like"/>
    <property type="match status" value="1"/>
</dbReference>
<keyword evidence="10" id="KW-0547">Nucleotide-binding</keyword>
<dbReference type="EC" id="2.7.2.4" evidence="6"/>
<comment type="pathway">
    <text evidence="2 17">Amino-acid biosynthesis; L-lysine biosynthesis via DAP pathway; (S)-tetrahydrodipicolinate from L-aspartate: step 1/4.</text>
</comment>
<dbReference type="InterPro" id="IPR045865">
    <property type="entry name" value="ACT-like_dom_sf"/>
</dbReference>
<comment type="pathway">
    <text evidence="4 17">Amino-acid biosynthesis; L-threonine biosynthesis; L-threonine from L-aspartate: step 1/5.</text>
</comment>
<keyword evidence="9" id="KW-0677">Repeat</keyword>
<accession>A0A2P7MTY8</accession>
<dbReference type="Pfam" id="PF00696">
    <property type="entry name" value="AA_kinase"/>
    <property type="match status" value="1"/>
</dbReference>
<evidence type="ECO:0000256" key="12">
    <source>
        <dbReference type="ARBA" id="ARBA00022840"/>
    </source>
</evidence>
<dbReference type="InterPro" id="IPR036393">
    <property type="entry name" value="AceGlu_kinase-like_sf"/>
</dbReference>
<dbReference type="UniPathway" id="UPA00051">
    <property type="reaction ID" value="UER00462"/>
</dbReference>
<evidence type="ECO:0000256" key="3">
    <source>
        <dbReference type="ARBA" id="ARBA00004986"/>
    </source>
</evidence>
<evidence type="ECO:0000256" key="8">
    <source>
        <dbReference type="ARBA" id="ARBA00022679"/>
    </source>
</evidence>
<dbReference type="UniPathway" id="UPA00050">
    <property type="reaction ID" value="UER00461"/>
</dbReference>
<feature type="domain" description="ACT" evidence="18">
    <location>
        <begin position="532"/>
        <end position="606"/>
    </location>
</feature>
<evidence type="ECO:0000313" key="20">
    <source>
        <dbReference type="Proteomes" id="UP000243002"/>
    </source>
</evidence>
<dbReference type="NCBIfam" id="NF005656">
    <property type="entry name" value="PRK07431.1"/>
    <property type="match status" value="1"/>
</dbReference>
<reference evidence="19 20" key="1">
    <citation type="journal article" date="2018" name="Environ. Microbiol.">
        <title>Ecological and genomic features of two widespread freshwater picocyanobacteria.</title>
        <authorList>
            <person name="Cabello-Yeves P.J."/>
            <person name="Picazo A."/>
            <person name="Camacho A."/>
            <person name="Callieri C."/>
            <person name="Rosselli R."/>
            <person name="Roda-Garcia J.J."/>
            <person name="Coutinho F.H."/>
            <person name="Rodriguez-Valera F."/>
        </authorList>
    </citation>
    <scope>NUCLEOTIDE SEQUENCE [LARGE SCALE GENOMIC DNA]</scope>
    <source>
        <strain evidence="19 20">Tous</strain>
    </source>
</reference>
<organism evidence="19 20">
    <name type="scientific">Cyanobium usitatum str. Tous</name>
    <dbReference type="NCBI Taxonomy" id="2116684"/>
    <lineage>
        <taxon>Bacteria</taxon>
        <taxon>Bacillati</taxon>
        <taxon>Cyanobacteriota</taxon>
        <taxon>Cyanophyceae</taxon>
        <taxon>Synechococcales</taxon>
        <taxon>Prochlorococcaceae</taxon>
        <taxon>Cyanobium</taxon>
    </lineage>
</organism>
<evidence type="ECO:0000256" key="2">
    <source>
        <dbReference type="ARBA" id="ARBA00004766"/>
    </source>
</evidence>
<gene>
    <name evidence="19" type="ORF">C7K55_09360</name>
</gene>
<name>A0A2P7MTY8_9CYAN</name>
<dbReference type="CDD" id="cd04261">
    <property type="entry name" value="AAK_AKii-LysC-BS"/>
    <property type="match status" value="1"/>
</dbReference>